<dbReference type="SUPFAM" id="SSF52540">
    <property type="entry name" value="P-loop containing nucleoside triphosphate hydrolases"/>
    <property type="match status" value="1"/>
</dbReference>
<organism evidence="3">
    <name type="scientific">Mediterraneibacter gnavus</name>
    <name type="common">Ruminococcus gnavus</name>
    <dbReference type="NCBI Taxonomy" id="33038"/>
    <lineage>
        <taxon>Bacteria</taxon>
        <taxon>Bacillati</taxon>
        <taxon>Bacillota</taxon>
        <taxon>Clostridia</taxon>
        <taxon>Lachnospirales</taxon>
        <taxon>Lachnospiraceae</taxon>
        <taxon>Mediterraneibacter</taxon>
    </lineage>
</organism>
<feature type="domain" description="Rad50/SbcC-type AAA" evidence="2">
    <location>
        <begin position="5"/>
        <end position="276"/>
    </location>
</feature>
<keyword evidence="1" id="KW-0175">Coiled coil</keyword>
<sequence>MKINKIKLYNFNSYEGENEFDFVNQDQSKNIVLIGGKNGAGKTSLFTAIKIALYGPLAFGYVGANSHYIAKIKDCINSKAFQKDEVESEVQLTLSLMVERELKNYVVTRRWRFVNQKLEEKYSVEEEGRFLEQQELSYFQNYLQGLIPPDLFEFFLFDGEEVGNIFSTSSYNSYIKNAIYTLCGIDIFEIIRKFTCSYSSKPSGEVDKERYSQYEQLKLLAEQLDDKKTSLGKRLEEEKQKYEQLEVELFDLETAYKNAGGITQEEREKLAREFEEAEKLKTEASIKIKMFVEGLMPFFIVGEYANKITKQFSIQEKKETYEYFEKNIMDSALTETIHNNVSIGDEALETLFDEILKYLKPSDETDFKFIHDLSKEEISRINIMIDNLKAFDKEEMIEIINQRKHYSERTMEINKILRSAMSDEDANRYVTKENLLLRKKDDCHRMIKDLQEERTSIEEEFVVVEQQRNKALQELKENAQNKHVYELSSGITSIMDSVLKKKAISIRENLGELISNNLRHMYRKNNLITQIEIDENFGFHLYQNAVYTHSELAYLYRNLGVDNFADEVGNAGIEMLKKRFNIISINELQKAFNASDSEATIDLFKKIDISRLSKGERQIFILALYWAIIELSGQDIPFVIDTPYARIDANHRKEISEKFFPNISKQVIILSTDEEIDEEYYEILKPHIAREYLLVNDESQNRTSIEQHYFFGANKNDI</sequence>
<dbReference type="InterPro" id="IPR027417">
    <property type="entry name" value="P-loop_NTPase"/>
</dbReference>
<evidence type="ECO:0000256" key="1">
    <source>
        <dbReference type="SAM" id="Coils"/>
    </source>
</evidence>
<dbReference type="EMBL" id="CACRUU010000082">
    <property type="protein sequence ID" value="VYU39713.1"/>
    <property type="molecule type" value="Genomic_DNA"/>
</dbReference>
<reference evidence="3" key="1">
    <citation type="submission" date="2019-11" db="EMBL/GenBank/DDBJ databases">
        <authorList>
            <person name="Feng L."/>
        </authorList>
    </citation>
    <scope>NUCLEOTIDE SEQUENCE</scope>
    <source>
        <strain evidence="3">RgnavusLFYP36</strain>
    </source>
</reference>
<gene>
    <name evidence="3" type="ORF">RGLFYP36_01393</name>
</gene>
<proteinExistence type="predicted"/>
<accession>A0A6N3EMI5</accession>
<dbReference type="GO" id="GO:0000731">
    <property type="term" value="P:DNA synthesis involved in DNA repair"/>
    <property type="evidence" value="ECO:0007669"/>
    <property type="project" value="TreeGrafter"/>
</dbReference>
<dbReference type="PANTHER" id="PTHR32182:SF0">
    <property type="entry name" value="DNA REPLICATION AND REPAIR PROTEIN RECF"/>
    <property type="match status" value="1"/>
</dbReference>
<evidence type="ECO:0000259" key="2">
    <source>
        <dbReference type="Pfam" id="PF13476"/>
    </source>
</evidence>
<dbReference type="InterPro" id="IPR038729">
    <property type="entry name" value="Rad50/SbcC_AAA"/>
</dbReference>
<dbReference type="Gene3D" id="3.40.50.300">
    <property type="entry name" value="P-loop containing nucleotide triphosphate hydrolases"/>
    <property type="match status" value="2"/>
</dbReference>
<dbReference type="PANTHER" id="PTHR32182">
    <property type="entry name" value="DNA REPLICATION AND REPAIR PROTEIN RECF"/>
    <property type="match status" value="1"/>
</dbReference>
<dbReference type="RefSeq" id="WP_055169822.1">
    <property type="nucleotide sequence ID" value="NZ_CACRUU010000082.1"/>
</dbReference>
<dbReference type="AlphaFoldDB" id="A0A6N3EMI5"/>
<dbReference type="GO" id="GO:0016887">
    <property type="term" value="F:ATP hydrolysis activity"/>
    <property type="evidence" value="ECO:0007669"/>
    <property type="project" value="InterPro"/>
</dbReference>
<feature type="coiled-coil region" evidence="1">
    <location>
        <begin position="440"/>
        <end position="482"/>
    </location>
</feature>
<dbReference type="GO" id="GO:0006302">
    <property type="term" value="P:double-strand break repair"/>
    <property type="evidence" value="ECO:0007669"/>
    <property type="project" value="InterPro"/>
</dbReference>
<protein>
    <recommendedName>
        <fullName evidence="2">Rad50/SbcC-type AAA domain-containing protein</fullName>
    </recommendedName>
</protein>
<evidence type="ECO:0000313" key="3">
    <source>
        <dbReference type="EMBL" id="VYU39713.1"/>
    </source>
</evidence>
<name>A0A6N3EMI5_MEDGN</name>
<dbReference type="Pfam" id="PF13476">
    <property type="entry name" value="AAA_23"/>
    <property type="match status" value="1"/>
</dbReference>
<feature type="coiled-coil region" evidence="1">
    <location>
        <begin position="221"/>
        <end position="287"/>
    </location>
</feature>